<dbReference type="PANTHER" id="PTHR46558">
    <property type="entry name" value="TRACRIPTIONAL REGULATORY PROTEIN-RELATED-RELATED"/>
    <property type="match status" value="1"/>
</dbReference>
<dbReference type="GeneID" id="78229974"/>
<feature type="domain" description="HTH cro/C1-type" evidence="2">
    <location>
        <begin position="10"/>
        <end position="64"/>
    </location>
</feature>
<evidence type="ECO:0000313" key="4">
    <source>
        <dbReference type="Proteomes" id="UP000003157"/>
    </source>
</evidence>
<dbReference type="STRING" id="100884.GCA_000269565_02135"/>
<name>E7GB94_9FIRM</name>
<gene>
    <name evidence="3" type="ORF">HMPREF9488_02035</name>
</gene>
<dbReference type="Gene3D" id="1.10.260.40">
    <property type="entry name" value="lambda repressor-like DNA-binding domains"/>
    <property type="match status" value="1"/>
</dbReference>
<dbReference type="PANTHER" id="PTHR46558:SF11">
    <property type="entry name" value="HTH-TYPE TRANSCRIPTIONAL REGULATOR XRE"/>
    <property type="match status" value="1"/>
</dbReference>
<comment type="caution">
    <text evidence="3">The sequence shown here is derived from an EMBL/GenBank/DDBJ whole genome shotgun (WGS) entry which is preliminary data.</text>
</comment>
<dbReference type="HOGENOM" id="CLU_056925_1_0_9"/>
<sequence length="366" mass="42544">MNELNLGKNIVYYRRKNGLTQDQLAEYIGVSKSSVSKWENNFTFPDIILLPQLAALFNISVDELMGYSPQLSKERIKSLYNELALDMAKDPIKTYQRCQQLIKQYYSCFELLYYMAVLYLNHYILFKNKDEIIEECLQLCKRIETECNLPTLVKDAVSLELTIYTVIQKPHEILDILGETARPISQDCEMIGAAFQMLGNLEKANEIYQSNVYQHLLMTIQNSISLLNVNISRQDYCEKILDRIFQLIDIFHIEELHFNITAIVYLNAAHFYTTCQNNEQALLMIEKYTSLLLKTDLDFLSLHGDEFFTDITPWLNDLMLGINAPRGAQLIKESVVDVLNSPMFTALKDEKRFQVCLHQLKKLKEN</sequence>
<evidence type="ECO:0000256" key="1">
    <source>
        <dbReference type="ARBA" id="ARBA00023125"/>
    </source>
</evidence>
<proteinExistence type="predicted"/>
<dbReference type="Pfam" id="PF01381">
    <property type="entry name" value="HTH_3"/>
    <property type="match status" value="1"/>
</dbReference>
<keyword evidence="4" id="KW-1185">Reference proteome</keyword>
<dbReference type="AlphaFoldDB" id="E7GB94"/>
<dbReference type="OrthoDB" id="9812495at2"/>
<dbReference type="PROSITE" id="PS50943">
    <property type="entry name" value="HTH_CROC1"/>
    <property type="match status" value="1"/>
</dbReference>
<dbReference type="GO" id="GO:0003677">
    <property type="term" value="F:DNA binding"/>
    <property type="evidence" value="ECO:0007669"/>
    <property type="project" value="UniProtKB-KW"/>
</dbReference>
<dbReference type="Proteomes" id="UP000003157">
    <property type="component" value="Unassembled WGS sequence"/>
</dbReference>
<dbReference type="EMBL" id="ADKX01000034">
    <property type="protein sequence ID" value="EFW04629.1"/>
    <property type="molecule type" value="Genomic_DNA"/>
</dbReference>
<dbReference type="InterPro" id="IPR010982">
    <property type="entry name" value="Lambda_DNA-bd_dom_sf"/>
</dbReference>
<reference evidence="3 4" key="1">
    <citation type="submission" date="2010-12" db="EMBL/GenBank/DDBJ databases">
        <title>The Genome Sequence of Coprobacillus sp. strain 29_1.</title>
        <authorList>
            <consortium name="The Broad Institute Genome Sequencing Platform"/>
            <person name="Earl A."/>
            <person name="Ward D."/>
            <person name="Feldgarden M."/>
            <person name="Gevers D."/>
            <person name="Daigneault M."/>
            <person name="Sibley C.D."/>
            <person name="White A."/>
            <person name="Strauss J."/>
            <person name="Allen-Vercoe E."/>
            <person name="Young S.K."/>
            <person name="Zeng Q."/>
            <person name="Gargeya S."/>
            <person name="Fitzgerald M."/>
            <person name="Haas B."/>
            <person name="Abouelleil A."/>
            <person name="Alvarado L."/>
            <person name="Arachchi H.M."/>
            <person name="Berlin A."/>
            <person name="Brown A."/>
            <person name="Chapman S.B."/>
            <person name="Chen Z."/>
            <person name="Dunbar C."/>
            <person name="Freedman E."/>
            <person name="Gearin G."/>
            <person name="Gellesch M."/>
            <person name="Goldberg J."/>
            <person name="Griggs A."/>
            <person name="Gujja S."/>
            <person name="Heilman E."/>
            <person name="Heiman D."/>
            <person name="Howarth C."/>
            <person name="Larson L."/>
            <person name="Lui A."/>
            <person name="MacDonald P.J.P."/>
            <person name="Mehta T."/>
            <person name="Montmayeur A."/>
            <person name="Murphy C."/>
            <person name="Neiman D."/>
            <person name="Pearson M."/>
            <person name="Priest M."/>
            <person name="Roberts A."/>
            <person name="Saif S."/>
            <person name="Shea T."/>
            <person name="Shenoy N."/>
            <person name="Sisk P."/>
            <person name="Stolte C."/>
            <person name="Sykes S."/>
            <person name="White J."/>
            <person name="Yandava C."/>
            <person name="Nusbaum C."/>
            <person name="Birren B."/>
        </authorList>
    </citation>
    <scope>NUCLEOTIDE SEQUENCE [LARGE SCALE GENOMIC DNA]</scope>
    <source>
        <strain evidence="3 4">29_1</strain>
    </source>
</reference>
<dbReference type="InterPro" id="IPR001387">
    <property type="entry name" value="Cro/C1-type_HTH"/>
</dbReference>
<dbReference type="SUPFAM" id="SSF47413">
    <property type="entry name" value="lambda repressor-like DNA-binding domains"/>
    <property type="match status" value="1"/>
</dbReference>
<dbReference type="RefSeq" id="WP_008789135.1">
    <property type="nucleotide sequence ID" value="NZ_AKCB01000001.1"/>
</dbReference>
<dbReference type="SMART" id="SM00530">
    <property type="entry name" value="HTH_XRE"/>
    <property type="match status" value="1"/>
</dbReference>
<evidence type="ECO:0000259" key="2">
    <source>
        <dbReference type="PROSITE" id="PS50943"/>
    </source>
</evidence>
<dbReference type="CDD" id="cd00093">
    <property type="entry name" value="HTH_XRE"/>
    <property type="match status" value="1"/>
</dbReference>
<evidence type="ECO:0000313" key="3">
    <source>
        <dbReference type="EMBL" id="EFW04629.1"/>
    </source>
</evidence>
<protein>
    <recommendedName>
        <fullName evidence="2">HTH cro/C1-type domain-containing protein</fullName>
    </recommendedName>
</protein>
<dbReference type="eggNOG" id="COG1476">
    <property type="taxonomic scope" value="Bacteria"/>
</dbReference>
<organism evidence="3 4">
    <name type="scientific">Coprobacillus cateniformis</name>
    <dbReference type="NCBI Taxonomy" id="100884"/>
    <lineage>
        <taxon>Bacteria</taxon>
        <taxon>Bacillati</taxon>
        <taxon>Bacillota</taxon>
        <taxon>Erysipelotrichia</taxon>
        <taxon>Erysipelotrichales</taxon>
        <taxon>Coprobacillaceae</taxon>
        <taxon>Coprobacillus</taxon>
    </lineage>
</organism>
<accession>E7GB94</accession>
<keyword evidence="1" id="KW-0238">DNA-binding</keyword>